<proteinExistence type="predicted"/>
<feature type="domain" description="CRISPR associated protein Cas6 C-terminal" evidence="1">
    <location>
        <begin position="120"/>
        <end position="245"/>
    </location>
</feature>
<dbReference type="Pfam" id="PF01881">
    <property type="entry name" value="Cas_Cas6_C"/>
    <property type="match status" value="1"/>
</dbReference>
<evidence type="ECO:0000313" key="3">
    <source>
        <dbReference type="Proteomes" id="UP001595698"/>
    </source>
</evidence>
<comment type="caution">
    <text evidence="2">The sequence shown here is derived from an EMBL/GenBank/DDBJ whole genome shotgun (WGS) entry which is preliminary data.</text>
</comment>
<organism evidence="2 3">
    <name type="scientific">Streptosporangium jomthongense</name>
    <dbReference type="NCBI Taxonomy" id="1193683"/>
    <lineage>
        <taxon>Bacteria</taxon>
        <taxon>Bacillati</taxon>
        <taxon>Actinomycetota</taxon>
        <taxon>Actinomycetes</taxon>
        <taxon>Streptosporangiales</taxon>
        <taxon>Streptosporangiaceae</taxon>
        <taxon>Streptosporangium</taxon>
    </lineage>
</organism>
<sequence length="247" mass="26642">MRLRIEVTTGATELAWTKVLSPGRSLLYDLLTREVPHLGRLLHARGAGPYGMVPLGHGAPVFPRAARVRGRYAVGGRGHVELGSPLFEAVTAMAQGIKRRELLDWGGAAFRILNATLAEPPAFTSGRALFRTLTPVVVKGAGKDEQGERVTRQAWLLPADREFPTCFQRNLRRKAETLGLDPEVSLTRITWVGARRSFSVGSTGQVRGGKSGAPVEVELTGPPETLQAIWSWGLGEANTAGFGWIAG</sequence>
<gene>
    <name evidence="2" type="ORF">ACFOYY_29210</name>
</gene>
<keyword evidence="3" id="KW-1185">Reference proteome</keyword>
<dbReference type="EMBL" id="JBHSBC010000032">
    <property type="protein sequence ID" value="MFC3984247.1"/>
    <property type="molecule type" value="Genomic_DNA"/>
</dbReference>
<dbReference type="RefSeq" id="WP_386193885.1">
    <property type="nucleotide sequence ID" value="NZ_JBHSBC010000032.1"/>
</dbReference>
<name>A0ABV8FAA3_9ACTN</name>
<dbReference type="CDD" id="cd21140">
    <property type="entry name" value="Cas6_I-like"/>
    <property type="match status" value="1"/>
</dbReference>
<dbReference type="InterPro" id="IPR049435">
    <property type="entry name" value="Cas_Cas6_C"/>
</dbReference>
<accession>A0ABV8FAA3</accession>
<dbReference type="Proteomes" id="UP001595698">
    <property type="component" value="Unassembled WGS sequence"/>
</dbReference>
<dbReference type="Gene3D" id="3.30.70.1900">
    <property type="match status" value="1"/>
</dbReference>
<protein>
    <submittedName>
        <fullName evidence="2">CRISPR-associated endoribonuclease Cas6</fullName>
    </submittedName>
</protein>
<reference evidence="3" key="1">
    <citation type="journal article" date="2019" name="Int. J. Syst. Evol. Microbiol.">
        <title>The Global Catalogue of Microorganisms (GCM) 10K type strain sequencing project: providing services to taxonomists for standard genome sequencing and annotation.</title>
        <authorList>
            <consortium name="The Broad Institute Genomics Platform"/>
            <consortium name="The Broad Institute Genome Sequencing Center for Infectious Disease"/>
            <person name="Wu L."/>
            <person name="Ma J."/>
        </authorList>
    </citation>
    <scope>NUCLEOTIDE SEQUENCE [LARGE SCALE GENOMIC DNA]</scope>
    <source>
        <strain evidence="3">TBRC 7912</strain>
    </source>
</reference>
<evidence type="ECO:0000313" key="2">
    <source>
        <dbReference type="EMBL" id="MFC3984247.1"/>
    </source>
</evidence>
<evidence type="ECO:0000259" key="1">
    <source>
        <dbReference type="Pfam" id="PF01881"/>
    </source>
</evidence>